<accession>A0AAX6H6M8</accession>
<sequence length="51" mass="5413">MMTIGGLERLPRTLQSTRTLAAPTCCIALSTFYNYNAVACPHCAGQSHGGK</sequence>
<evidence type="ECO:0000313" key="2">
    <source>
        <dbReference type="Proteomes" id="UP001140949"/>
    </source>
</evidence>
<dbReference type="AlphaFoldDB" id="A0AAX6H6M8"/>
<dbReference type="EMBL" id="JANAVB010011832">
    <property type="protein sequence ID" value="KAJ6836659.1"/>
    <property type="molecule type" value="Genomic_DNA"/>
</dbReference>
<reference evidence="1" key="2">
    <citation type="submission" date="2023-04" db="EMBL/GenBank/DDBJ databases">
        <authorList>
            <person name="Bruccoleri R.E."/>
            <person name="Oakeley E.J."/>
            <person name="Faust A.-M."/>
            <person name="Dessus-Babus S."/>
            <person name="Altorfer M."/>
            <person name="Burckhardt D."/>
            <person name="Oertli M."/>
            <person name="Naumann U."/>
            <person name="Petersen F."/>
            <person name="Wong J."/>
        </authorList>
    </citation>
    <scope>NUCLEOTIDE SEQUENCE</scope>
    <source>
        <strain evidence="1">GSM-AAB239-AS_SAM_17_03QT</strain>
        <tissue evidence="1">Leaf</tissue>
    </source>
</reference>
<reference evidence="1" key="1">
    <citation type="journal article" date="2023" name="GigaByte">
        <title>Genome assembly of the bearded iris, Iris pallida Lam.</title>
        <authorList>
            <person name="Bruccoleri R.E."/>
            <person name="Oakeley E.J."/>
            <person name="Faust A.M.E."/>
            <person name="Altorfer M."/>
            <person name="Dessus-Babus S."/>
            <person name="Burckhardt D."/>
            <person name="Oertli M."/>
            <person name="Naumann U."/>
            <person name="Petersen F."/>
            <person name="Wong J."/>
        </authorList>
    </citation>
    <scope>NUCLEOTIDE SEQUENCE</scope>
    <source>
        <strain evidence="1">GSM-AAB239-AS_SAM_17_03QT</strain>
    </source>
</reference>
<keyword evidence="2" id="KW-1185">Reference proteome</keyword>
<name>A0AAX6H6M8_IRIPA</name>
<proteinExistence type="predicted"/>
<comment type="caution">
    <text evidence="1">The sequence shown here is derived from an EMBL/GenBank/DDBJ whole genome shotgun (WGS) entry which is preliminary data.</text>
</comment>
<gene>
    <name evidence="1" type="ORF">M6B38_326415</name>
</gene>
<organism evidence="1 2">
    <name type="scientific">Iris pallida</name>
    <name type="common">Sweet iris</name>
    <dbReference type="NCBI Taxonomy" id="29817"/>
    <lineage>
        <taxon>Eukaryota</taxon>
        <taxon>Viridiplantae</taxon>
        <taxon>Streptophyta</taxon>
        <taxon>Embryophyta</taxon>
        <taxon>Tracheophyta</taxon>
        <taxon>Spermatophyta</taxon>
        <taxon>Magnoliopsida</taxon>
        <taxon>Liliopsida</taxon>
        <taxon>Asparagales</taxon>
        <taxon>Iridaceae</taxon>
        <taxon>Iridoideae</taxon>
        <taxon>Irideae</taxon>
        <taxon>Iris</taxon>
    </lineage>
</organism>
<dbReference type="Proteomes" id="UP001140949">
    <property type="component" value="Unassembled WGS sequence"/>
</dbReference>
<protein>
    <submittedName>
        <fullName evidence="1">Uncharacterized protein</fullName>
    </submittedName>
</protein>
<evidence type="ECO:0000313" key="1">
    <source>
        <dbReference type="EMBL" id="KAJ6836659.1"/>
    </source>
</evidence>